<dbReference type="AlphaFoldDB" id="A0A9P7JLR7"/>
<dbReference type="EMBL" id="JABBWM010000132">
    <property type="protein sequence ID" value="KAG2087451.1"/>
    <property type="molecule type" value="Genomic_DNA"/>
</dbReference>
<dbReference type="Proteomes" id="UP000823399">
    <property type="component" value="Unassembled WGS sequence"/>
</dbReference>
<evidence type="ECO:0000313" key="3">
    <source>
        <dbReference type="Proteomes" id="UP000823399"/>
    </source>
</evidence>
<comment type="caution">
    <text evidence="2">The sequence shown here is derived from an EMBL/GenBank/DDBJ whole genome shotgun (WGS) entry which is preliminary data.</text>
</comment>
<dbReference type="GeneID" id="64697363"/>
<feature type="compositionally biased region" description="Polar residues" evidence="1">
    <location>
        <begin position="347"/>
        <end position="361"/>
    </location>
</feature>
<dbReference type="RefSeq" id="XP_041285205.1">
    <property type="nucleotide sequence ID" value="XM_041435104.1"/>
</dbReference>
<feature type="compositionally biased region" description="Pro residues" evidence="1">
    <location>
        <begin position="14"/>
        <end position="23"/>
    </location>
</feature>
<feature type="region of interest" description="Disordered" evidence="1">
    <location>
        <begin position="111"/>
        <end position="207"/>
    </location>
</feature>
<dbReference type="OrthoDB" id="2672240at2759"/>
<reference evidence="2" key="1">
    <citation type="journal article" date="2020" name="New Phytol.">
        <title>Comparative genomics reveals dynamic genome evolution in host specialist ectomycorrhizal fungi.</title>
        <authorList>
            <person name="Lofgren L.A."/>
            <person name="Nguyen N.H."/>
            <person name="Vilgalys R."/>
            <person name="Ruytinx J."/>
            <person name="Liao H.L."/>
            <person name="Branco S."/>
            <person name="Kuo A."/>
            <person name="LaButti K."/>
            <person name="Lipzen A."/>
            <person name="Andreopoulos W."/>
            <person name="Pangilinan J."/>
            <person name="Riley R."/>
            <person name="Hundley H."/>
            <person name="Na H."/>
            <person name="Barry K."/>
            <person name="Grigoriev I.V."/>
            <person name="Stajich J.E."/>
            <person name="Kennedy P.G."/>
        </authorList>
    </citation>
    <scope>NUCLEOTIDE SEQUENCE</scope>
    <source>
        <strain evidence="2">FC423</strain>
    </source>
</reference>
<gene>
    <name evidence="2" type="ORF">F5147DRAFT_66539</name>
</gene>
<sequence length="416" mass="46029">MYQETIQTGQMPVQGPPQHPYPPTMYQQAQTGQVPVQGPPQPGFRPYPPMMYQQRNQMGQMPGPGPGPPQPGFHPYPPMMPQPPLVPSRFRPYPPEVYVYCYQQYLHATGQVPGPPNPVPPSPPPPHHLGGYPPAFQGMGAPPAAAPPQHPSAPPLAQPSHDTHLEQGPEEQASVADAEESTVKRGKRKAVDLDDDDAPPRKKQTFPPLVDYPDFELVQNNGEVRYKCCLSQCENVPAVPRAGIQDHIKSKNHPQVRSRSPSLEYYEPVNDGDFSNIGDSCFNNQQETYGISQETCEETTDLTSSESLETSDNSLDETTSSGWEEEFNDFFDIEAACEPVSGEQIEESVNNPEETIDSASGSLDDDLYGTVDSASDEQLEESTDSPEKSVHEMDNMTSEELLEYCINHLDETYNFT</sequence>
<keyword evidence="3" id="KW-1185">Reference proteome</keyword>
<feature type="compositionally biased region" description="Low complexity" evidence="1">
    <location>
        <begin position="301"/>
        <end position="317"/>
    </location>
</feature>
<protein>
    <submittedName>
        <fullName evidence="2">Uncharacterized protein</fullName>
    </submittedName>
</protein>
<feature type="compositionally biased region" description="Acidic residues" evidence="1">
    <location>
        <begin position="374"/>
        <end position="384"/>
    </location>
</feature>
<feature type="compositionally biased region" description="Pro residues" evidence="1">
    <location>
        <begin position="113"/>
        <end position="127"/>
    </location>
</feature>
<feature type="compositionally biased region" description="Pro residues" evidence="1">
    <location>
        <begin position="144"/>
        <end position="157"/>
    </location>
</feature>
<evidence type="ECO:0000313" key="2">
    <source>
        <dbReference type="EMBL" id="KAG2087451.1"/>
    </source>
</evidence>
<feature type="region of interest" description="Disordered" evidence="1">
    <location>
        <begin position="1"/>
        <end position="43"/>
    </location>
</feature>
<feature type="compositionally biased region" description="Low complexity" evidence="1">
    <location>
        <begin position="24"/>
        <end position="36"/>
    </location>
</feature>
<proteinExistence type="predicted"/>
<feature type="compositionally biased region" description="Low complexity" evidence="1">
    <location>
        <begin position="128"/>
        <end position="143"/>
    </location>
</feature>
<name>A0A9P7JLR7_9AGAM</name>
<feature type="region of interest" description="Disordered" evidence="1">
    <location>
        <begin position="343"/>
        <end position="393"/>
    </location>
</feature>
<organism evidence="2 3">
    <name type="scientific">Suillus discolor</name>
    <dbReference type="NCBI Taxonomy" id="1912936"/>
    <lineage>
        <taxon>Eukaryota</taxon>
        <taxon>Fungi</taxon>
        <taxon>Dikarya</taxon>
        <taxon>Basidiomycota</taxon>
        <taxon>Agaricomycotina</taxon>
        <taxon>Agaricomycetes</taxon>
        <taxon>Agaricomycetidae</taxon>
        <taxon>Boletales</taxon>
        <taxon>Suillineae</taxon>
        <taxon>Suillaceae</taxon>
        <taxon>Suillus</taxon>
    </lineage>
</organism>
<evidence type="ECO:0000256" key="1">
    <source>
        <dbReference type="SAM" id="MobiDB-lite"/>
    </source>
</evidence>
<feature type="region of interest" description="Disordered" evidence="1">
    <location>
        <begin position="296"/>
        <end position="321"/>
    </location>
</feature>
<feature type="compositionally biased region" description="Polar residues" evidence="1">
    <location>
        <begin position="1"/>
        <end position="11"/>
    </location>
</feature>
<accession>A0A9P7JLR7</accession>